<dbReference type="PROSITE" id="PS51201">
    <property type="entry name" value="RCK_N"/>
    <property type="match status" value="1"/>
</dbReference>
<gene>
    <name evidence="3" type="ordered locus">KNP414_04503</name>
</gene>
<dbReference type="Proteomes" id="UP000006620">
    <property type="component" value="Chromosome"/>
</dbReference>
<dbReference type="Pfam" id="PF02254">
    <property type="entry name" value="TrkA_N"/>
    <property type="match status" value="1"/>
</dbReference>
<dbReference type="InterPro" id="IPR050721">
    <property type="entry name" value="Trk_Ktr_HKT_K-transport"/>
</dbReference>
<dbReference type="GO" id="GO:0008324">
    <property type="term" value="F:monoatomic cation transmembrane transporter activity"/>
    <property type="evidence" value="ECO:0007669"/>
    <property type="project" value="InterPro"/>
</dbReference>
<evidence type="ECO:0000259" key="1">
    <source>
        <dbReference type="PROSITE" id="PS51201"/>
    </source>
</evidence>
<dbReference type="SUPFAM" id="SSF116726">
    <property type="entry name" value="TrkA C-terminal domain-like"/>
    <property type="match status" value="1"/>
</dbReference>
<dbReference type="InterPro" id="IPR036291">
    <property type="entry name" value="NAD(P)-bd_dom_sf"/>
</dbReference>
<dbReference type="Gene3D" id="3.40.50.720">
    <property type="entry name" value="NAD(P)-binding Rossmann-like Domain"/>
    <property type="match status" value="1"/>
</dbReference>
<dbReference type="GO" id="GO:0006813">
    <property type="term" value="P:potassium ion transport"/>
    <property type="evidence" value="ECO:0007669"/>
    <property type="project" value="InterPro"/>
</dbReference>
<dbReference type="HOGENOM" id="CLU_046525_3_2_9"/>
<dbReference type="SUPFAM" id="SSF51735">
    <property type="entry name" value="NAD(P)-binding Rossmann-fold domains"/>
    <property type="match status" value="1"/>
</dbReference>
<dbReference type="Gene3D" id="3.30.70.1450">
    <property type="entry name" value="Regulator of K+ conductance, C-terminal domain"/>
    <property type="match status" value="1"/>
</dbReference>
<name>F8F9A5_PAEMK</name>
<dbReference type="AlphaFoldDB" id="F8F9A5"/>
<evidence type="ECO:0000313" key="3">
    <source>
        <dbReference type="EMBL" id="AEI43033.1"/>
    </source>
</evidence>
<dbReference type="RefSeq" id="WP_013918187.1">
    <property type="nucleotide sequence ID" value="NC_015690.1"/>
</dbReference>
<dbReference type="Pfam" id="PF02080">
    <property type="entry name" value="TrkA_C"/>
    <property type="match status" value="1"/>
</dbReference>
<dbReference type="PATRIC" id="fig|1036673.3.peg.4137"/>
<reference evidence="4" key="1">
    <citation type="submission" date="2011-06" db="EMBL/GenBank/DDBJ databases">
        <title>Complete genome sequence of Paenibacillus mucilaginosus KNP414.</title>
        <authorList>
            <person name="Wang J."/>
            <person name="Hu S."/>
            <person name="Hu X."/>
            <person name="Zhang B."/>
            <person name="Dong D."/>
            <person name="Zhang S."/>
            <person name="Zhao K."/>
            <person name="Wu D."/>
        </authorList>
    </citation>
    <scope>NUCLEOTIDE SEQUENCE [LARGE SCALE GENOMIC DNA]</scope>
    <source>
        <strain evidence="4">KNP414</strain>
    </source>
</reference>
<feature type="domain" description="RCK C-terminal" evidence="2">
    <location>
        <begin position="136"/>
        <end position="220"/>
    </location>
</feature>
<evidence type="ECO:0000259" key="2">
    <source>
        <dbReference type="PROSITE" id="PS51202"/>
    </source>
</evidence>
<dbReference type="InterPro" id="IPR006037">
    <property type="entry name" value="RCK_C"/>
</dbReference>
<organism evidence="3 4">
    <name type="scientific">Paenibacillus mucilaginosus (strain KNP414)</name>
    <dbReference type="NCBI Taxonomy" id="1036673"/>
    <lineage>
        <taxon>Bacteria</taxon>
        <taxon>Bacillati</taxon>
        <taxon>Bacillota</taxon>
        <taxon>Bacilli</taxon>
        <taxon>Bacillales</taxon>
        <taxon>Paenibacillaceae</taxon>
        <taxon>Paenibacillus</taxon>
    </lineage>
</organism>
<reference evidence="3 4" key="2">
    <citation type="journal article" date="2013" name="Genome Announc.">
        <title>Genome Sequence of Growth-Improving Paenibacillus mucilaginosus Strain KNP414.</title>
        <authorList>
            <person name="Lu J.J."/>
            <person name="Wang J.F."/>
            <person name="Hu X.F."/>
        </authorList>
    </citation>
    <scope>NUCLEOTIDE SEQUENCE [LARGE SCALE GENOMIC DNA]</scope>
    <source>
        <strain evidence="3 4">KNP414</strain>
    </source>
</reference>
<dbReference type="PANTHER" id="PTHR43833:SF7">
    <property type="entry name" value="KTR SYSTEM POTASSIUM UPTAKE PROTEIN C"/>
    <property type="match status" value="1"/>
</dbReference>
<dbReference type="InterPro" id="IPR003148">
    <property type="entry name" value="RCK_N"/>
</dbReference>
<dbReference type="PANTHER" id="PTHR43833">
    <property type="entry name" value="POTASSIUM CHANNEL PROTEIN 2-RELATED-RELATED"/>
    <property type="match status" value="1"/>
</dbReference>
<sequence length="223" mass="24959">MKMRQFSVIGLGRFGSSLAMTLMNEGCEVLGIDKNEEIINNMADRLTHVVVADTTEEEVLRSLGIRNMDCVIVAIGDDIQASIMTALLLKDLGVRMIVAKALSMLHGKVLERIGVDRVIFPERDMGVRVAHQLINPNLLDYIELSNDYRIAELTVPRELSGLTLKELDSRQKYGFSVVAINKKNRVIVAPTAEDLIEEKDLMVIIGNQVQIENFEQCVESFKN</sequence>
<dbReference type="KEGG" id="pms:KNP414_04503"/>
<protein>
    <submittedName>
        <fullName evidence="3">Trk system potassium uptake protein trkA</fullName>
    </submittedName>
</protein>
<dbReference type="PROSITE" id="PS51202">
    <property type="entry name" value="RCK_C"/>
    <property type="match status" value="1"/>
</dbReference>
<accession>F8F9A5</accession>
<dbReference type="InterPro" id="IPR036721">
    <property type="entry name" value="RCK_C_sf"/>
</dbReference>
<dbReference type="EMBL" id="CP002869">
    <property type="protein sequence ID" value="AEI43033.1"/>
    <property type="molecule type" value="Genomic_DNA"/>
</dbReference>
<proteinExistence type="predicted"/>
<feature type="domain" description="RCK N-terminal" evidence="1">
    <location>
        <begin position="3"/>
        <end position="119"/>
    </location>
</feature>
<evidence type="ECO:0000313" key="4">
    <source>
        <dbReference type="Proteomes" id="UP000006620"/>
    </source>
</evidence>